<dbReference type="PANTHER" id="PTHR10695:SF46">
    <property type="entry name" value="BIFUNCTIONAL COENZYME A SYNTHASE-RELATED"/>
    <property type="match status" value="1"/>
</dbReference>
<dbReference type="InterPro" id="IPR027417">
    <property type="entry name" value="P-loop_NTPase"/>
</dbReference>
<dbReference type="CDD" id="cd02022">
    <property type="entry name" value="DPCK"/>
    <property type="match status" value="1"/>
</dbReference>
<organism evidence="5 6">
    <name type="scientific">Deinococcus enclensis</name>
    <dbReference type="NCBI Taxonomy" id="1049582"/>
    <lineage>
        <taxon>Bacteria</taxon>
        <taxon>Thermotogati</taxon>
        <taxon>Deinococcota</taxon>
        <taxon>Deinococci</taxon>
        <taxon>Deinococcales</taxon>
        <taxon>Deinococcaceae</taxon>
        <taxon>Deinococcus</taxon>
    </lineage>
</organism>
<keyword evidence="3" id="KW-0173">Coenzyme A biosynthesis</keyword>
<evidence type="ECO:0000256" key="3">
    <source>
        <dbReference type="HAMAP-Rule" id="MF_00376"/>
    </source>
</evidence>
<dbReference type="Pfam" id="PF01121">
    <property type="entry name" value="CoaE"/>
    <property type="match status" value="1"/>
</dbReference>
<dbReference type="PROSITE" id="PS51219">
    <property type="entry name" value="DPCK"/>
    <property type="match status" value="1"/>
</dbReference>
<dbReference type="SUPFAM" id="SSF52540">
    <property type="entry name" value="P-loop containing nucleoside triphosphate hydrolases"/>
    <property type="match status" value="1"/>
</dbReference>
<evidence type="ECO:0000256" key="4">
    <source>
        <dbReference type="NCBIfam" id="TIGR00152"/>
    </source>
</evidence>
<dbReference type="NCBIfam" id="TIGR00152">
    <property type="entry name" value="dephospho-CoA kinase"/>
    <property type="match status" value="1"/>
</dbReference>
<reference evidence="5 6" key="1">
    <citation type="submission" date="2023-07" db="EMBL/GenBank/DDBJ databases">
        <title>Genomic Encyclopedia of Type Strains, Phase IV (KMG-IV): sequencing the most valuable type-strain genomes for metagenomic binning, comparative biology and taxonomic classification.</title>
        <authorList>
            <person name="Goeker M."/>
        </authorList>
    </citation>
    <scope>NUCLEOTIDE SEQUENCE [LARGE SCALE GENOMIC DNA]</scope>
    <source>
        <strain evidence="5 6">NIO-1023</strain>
    </source>
</reference>
<keyword evidence="1 3" id="KW-0547">Nucleotide-binding</keyword>
<keyword evidence="2 3" id="KW-0067">ATP-binding</keyword>
<keyword evidence="6" id="KW-1185">Reference proteome</keyword>
<dbReference type="InterPro" id="IPR001977">
    <property type="entry name" value="Depp_CoAkinase"/>
</dbReference>
<dbReference type="GO" id="GO:0004140">
    <property type="term" value="F:dephospho-CoA kinase activity"/>
    <property type="evidence" value="ECO:0007669"/>
    <property type="project" value="UniProtKB-EC"/>
</dbReference>
<accession>A0ABT9M7V0</accession>
<keyword evidence="3" id="KW-0963">Cytoplasm</keyword>
<evidence type="ECO:0000256" key="1">
    <source>
        <dbReference type="ARBA" id="ARBA00022741"/>
    </source>
</evidence>
<gene>
    <name evidence="3" type="primary">coaE</name>
    <name evidence="5" type="ORF">QO006_000062</name>
</gene>
<dbReference type="EC" id="2.7.1.24" evidence="3 4"/>
<comment type="similarity">
    <text evidence="3">Belongs to the CoaE family.</text>
</comment>
<comment type="function">
    <text evidence="3">Catalyzes the phosphorylation of the 3'-hydroxyl group of dephosphocoenzyme A to form coenzyme A.</text>
</comment>
<sequence>MSSVSPAGEAARDVTGRVRRLGLTGSIGAGKSTVAALLRDRGLTVLDADVVAREVTGDPAVVARLAALFPGTVSGGVLDRAALAGQVFGNPEALAALNAVVHPEVRRRMTALEAGAFARGEAWVVQDIPLLFEGGLERGMDAVLVVDAPLNVRVARVMARSGLSREEVLARDAAQLPAEEKRRRATAVLENTGDLTELAAALDEALWQLGVPARTPNGG</sequence>
<dbReference type="RefSeq" id="WP_307462880.1">
    <property type="nucleotide sequence ID" value="NZ_JAURUR010000001.1"/>
</dbReference>
<keyword evidence="3 5" id="KW-0808">Transferase</keyword>
<protein>
    <recommendedName>
        <fullName evidence="3 4">Dephospho-CoA kinase</fullName>
        <ecNumber evidence="3 4">2.7.1.24</ecNumber>
    </recommendedName>
    <alternativeName>
        <fullName evidence="3">Dephosphocoenzyme A kinase</fullName>
    </alternativeName>
</protein>
<dbReference type="HAMAP" id="MF_00376">
    <property type="entry name" value="Dephospho_CoA_kinase"/>
    <property type="match status" value="1"/>
</dbReference>
<keyword evidence="3 5" id="KW-0418">Kinase</keyword>
<evidence type="ECO:0000313" key="6">
    <source>
        <dbReference type="Proteomes" id="UP001232163"/>
    </source>
</evidence>
<dbReference type="Proteomes" id="UP001232163">
    <property type="component" value="Unassembled WGS sequence"/>
</dbReference>
<feature type="binding site" evidence="3">
    <location>
        <begin position="28"/>
        <end position="33"/>
    </location>
    <ligand>
        <name>ATP</name>
        <dbReference type="ChEBI" id="CHEBI:30616"/>
    </ligand>
</feature>
<name>A0ABT9M7V0_9DEIO</name>
<proteinExistence type="inferred from homology"/>
<dbReference type="EMBL" id="JAURUR010000001">
    <property type="protein sequence ID" value="MDP9762649.1"/>
    <property type="molecule type" value="Genomic_DNA"/>
</dbReference>
<comment type="caution">
    <text evidence="5">The sequence shown here is derived from an EMBL/GenBank/DDBJ whole genome shotgun (WGS) entry which is preliminary data.</text>
</comment>
<comment type="subcellular location">
    <subcellularLocation>
        <location evidence="3">Cytoplasm</location>
    </subcellularLocation>
</comment>
<dbReference type="PANTHER" id="PTHR10695">
    <property type="entry name" value="DEPHOSPHO-COA KINASE-RELATED"/>
    <property type="match status" value="1"/>
</dbReference>
<comment type="pathway">
    <text evidence="3">Cofactor biosynthesis; coenzyme A biosynthesis; CoA from (R)-pantothenate: step 5/5.</text>
</comment>
<comment type="catalytic activity">
    <reaction evidence="3">
        <text>3'-dephospho-CoA + ATP = ADP + CoA + H(+)</text>
        <dbReference type="Rhea" id="RHEA:18245"/>
        <dbReference type="ChEBI" id="CHEBI:15378"/>
        <dbReference type="ChEBI" id="CHEBI:30616"/>
        <dbReference type="ChEBI" id="CHEBI:57287"/>
        <dbReference type="ChEBI" id="CHEBI:57328"/>
        <dbReference type="ChEBI" id="CHEBI:456216"/>
        <dbReference type="EC" id="2.7.1.24"/>
    </reaction>
</comment>
<evidence type="ECO:0000313" key="5">
    <source>
        <dbReference type="EMBL" id="MDP9762649.1"/>
    </source>
</evidence>
<dbReference type="Gene3D" id="3.40.50.300">
    <property type="entry name" value="P-loop containing nucleotide triphosphate hydrolases"/>
    <property type="match status" value="1"/>
</dbReference>
<evidence type="ECO:0000256" key="2">
    <source>
        <dbReference type="ARBA" id="ARBA00022840"/>
    </source>
</evidence>